<dbReference type="PROSITE" id="PS50109">
    <property type="entry name" value="HIS_KIN"/>
    <property type="match status" value="1"/>
</dbReference>
<comment type="subcellular location">
    <subcellularLocation>
        <location evidence="2">Cell membrane</location>
    </subcellularLocation>
</comment>
<dbReference type="InterPro" id="IPR036097">
    <property type="entry name" value="HisK_dim/P_sf"/>
</dbReference>
<dbReference type="SUPFAM" id="SSF47384">
    <property type="entry name" value="Homodimeric domain of signal transducing histidine kinase"/>
    <property type="match status" value="1"/>
</dbReference>
<dbReference type="PROSITE" id="PS50885">
    <property type="entry name" value="HAMP"/>
    <property type="match status" value="1"/>
</dbReference>
<evidence type="ECO:0000259" key="13">
    <source>
        <dbReference type="PROSITE" id="PS50109"/>
    </source>
</evidence>
<dbReference type="EMBL" id="BHZD01000001">
    <property type="protein sequence ID" value="GCD48401.1"/>
    <property type="molecule type" value="Genomic_DNA"/>
</dbReference>
<sequence length="539" mass="58956">MVERTVPPGGPERGGRPGRTNDETPQPPAHARRPRIGVLRRVPTEARAAILAGLAAGIVFTAGAWWLRGHVHDETLRQTAQLAAVQARTTAETEATTDRTHIYEQGFWPKIEIDDSGRLHPAAGIAVTLDGLAELLPPAPPDAGSAWSRTVTLSAERTRRLARRWPAQIEPALPQGNDPAAETVRKQVRQRIDRLLHRDLTAVAARYTLPDHRCTDPADAPGRCRRTVYHLVPPDDADAAVATLDGPLKAGVPAAALIVAATAWITTRRSLGPVEAIRAQVADITDTTDLDRRVPVPVARDRIRALAKTTNTTLNHLEEAAERQRRFVADASHELRSPLTALHTQLEIALAHPEHLTDAVQDALRATVRLRRITDDLLYLARPDTPGPGDIVDLVEIAHELAHEYSHRGHPVVLGPFPEEAPAKGDALQLHRLLRNLLDNAHRHATDRVTLTVTPRGHGWDISVHNDGAPLAPEDLERVFERFTRLDEARDRDTGGSGLGLAIARDIAHRHHGTLTARTHHPHPGTTFTLHLPATHDTG</sequence>
<dbReference type="EC" id="2.7.13.3" evidence="3"/>
<dbReference type="Gene3D" id="1.10.287.130">
    <property type="match status" value="1"/>
</dbReference>
<evidence type="ECO:0000313" key="15">
    <source>
        <dbReference type="EMBL" id="GCD48401.1"/>
    </source>
</evidence>
<feature type="domain" description="Histidine kinase" evidence="13">
    <location>
        <begin position="330"/>
        <end position="536"/>
    </location>
</feature>
<dbReference type="GO" id="GO:0005886">
    <property type="term" value="C:plasma membrane"/>
    <property type="evidence" value="ECO:0007669"/>
    <property type="project" value="UniProtKB-SubCell"/>
</dbReference>
<evidence type="ECO:0000256" key="12">
    <source>
        <dbReference type="SAM" id="Phobius"/>
    </source>
</evidence>
<feature type="domain" description="HAMP" evidence="14">
    <location>
        <begin position="268"/>
        <end position="322"/>
    </location>
</feature>
<dbReference type="SMART" id="SM00387">
    <property type="entry name" value="HATPase_c"/>
    <property type="match status" value="1"/>
</dbReference>
<gene>
    <name evidence="15" type="ORF">GKJPGBOP_08199</name>
</gene>
<dbReference type="Gene3D" id="3.30.565.10">
    <property type="entry name" value="Histidine kinase-like ATPase, C-terminal domain"/>
    <property type="match status" value="1"/>
</dbReference>
<keyword evidence="6 12" id="KW-0812">Transmembrane</keyword>
<accession>A0A401WGG4</accession>
<dbReference type="Pfam" id="PF00512">
    <property type="entry name" value="HisKA"/>
    <property type="match status" value="1"/>
</dbReference>
<keyword evidence="7 15" id="KW-0418">Kinase</keyword>
<dbReference type="Gene3D" id="6.10.340.10">
    <property type="match status" value="1"/>
</dbReference>
<dbReference type="InterPro" id="IPR050428">
    <property type="entry name" value="TCS_sensor_his_kinase"/>
</dbReference>
<comment type="catalytic activity">
    <reaction evidence="1">
        <text>ATP + protein L-histidine = ADP + protein N-phospho-L-histidine.</text>
        <dbReference type="EC" id="2.7.13.3"/>
    </reaction>
</comment>
<dbReference type="Proteomes" id="UP000286746">
    <property type="component" value="Unassembled WGS sequence"/>
</dbReference>
<evidence type="ECO:0000256" key="6">
    <source>
        <dbReference type="ARBA" id="ARBA00022692"/>
    </source>
</evidence>
<dbReference type="InterPro" id="IPR003594">
    <property type="entry name" value="HATPase_dom"/>
</dbReference>
<evidence type="ECO:0000256" key="7">
    <source>
        <dbReference type="ARBA" id="ARBA00022777"/>
    </source>
</evidence>
<dbReference type="Pfam" id="PF02518">
    <property type="entry name" value="HATPase_c"/>
    <property type="match status" value="1"/>
</dbReference>
<organism evidence="15 16">
    <name type="scientific">Streptomyces paromomycinus</name>
    <name type="common">Streptomyces rimosus subsp. paromomycinus</name>
    <dbReference type="NCBI Taxonomy" id="92743"/>
    <lineage>
        <taxon>Bacteria</taxon>
        <taxon>Bacillati</taxon>
        <taxon>Actinomycetota</taxon>
        <taxon>Actinomycetes</taxon>
        <taxon>Kitasatosporales</taxon>
        <taxon>Streptomycetaceae</taxon>
        <taxon>Streptomyces</taxon>
    </lineage>
</organism>
<evidence type="ECO:0000313" key="16">
    <source>
        <dbReference type="Proteomes" id="UP000286746"/>
    </source>
</evidence>
<dbReference type="CDD" id="cd00082">
    <property type="entry name" value="HisKA"/>
    <property type="match status" value="1"/>
</dbReference>
<dbReference type="AlphaFoldDB" id="A0A401WGG4"/>
<evidence type="ECO:0000256" key="11">
    <source>
        <dbReference type="SAM" id="MobiDB-lite"/>
    </source>
</evidence>
<dbReference type="PANTHER" id="PTHR45436">
    <property type="entry name" value="SENSOR HISTIDINE KINASE YKOH"/>
    <property type="match status" value="1"/>
</dbReference>
<feature type="transmembrane region" description="Helical" evidence="12">
    <location>
        <begin position="48"/>
        <end position="67"/>
    </location>
</feature>
<evidence type="ECO:0000256" key="9">
    <source>
        <dbReference type="ARBA" id="ARBA00023012"/>
    </source>
</evidence>
<dbReference type="InterPro" id="IPR004358">
    <property type="entry name" value="Sig_transdc_His_kin-like_C"/>
</dbReference>
<evidence type="ECO:0000256" key="2">
    <source>
        <dbReference type="ARBA" id="ARBA00004236"/>
    </source>
</evidence>
<reference evidence="15 16" key="1">
    <citation type="submission" date="2018-11" db="EMBL/GenBank/DDBJ databases">
        <title>Whole genome sequence of Streptomyces paromomycinus NBRC 15454(T).</title>
        <authorList>
            <person name="Komaki H."/>
            <person name="Tamura T."/>
        </authorList>
    </citation>
    <scope>NUCLEOTIDE SEQUENCE [LARGE SCALE GENOMIC DNA]</scope>
    <source>
        <strain evidence="15 16">NBRC 15454</strain>
    </source>
</reference>
<comment type="caution">
    <text evidence="15">The sequence shown here is derived from an EMBL/GenBank/DDBJ whole genome shotgun (WGS) entry which is preliminary data.</text>
</comment>
<evidence type="ECO:0000256" key="8">
    <source>
        <dbReference type="ARBA" id="ARBA00022989"/>
    </source>
</evidence>
<evidence type="ECO:0000256" key="1">
    <source>
        <dbReference type="ARBA" id="ARBA00000085"/>
    </source>
</evidence>
<dbReference type="RefSeq" id="WP_125058320.1">
    <property type="nucleotide sequence ID" value="NZ_BHZD01000001.1"/>
</dbReference>
<evidence type="ECO:0000256" key="5">
    <source>
        <dbReference type="ARBA" id="ARBA00022679"/>
    </source>
</evidence>
<dbReference type="GO" id="GO:0000155">
    <property type="term" value="F:phosphorelay sensor kinase activity"/>
    <property type="evidence" value="ECO:0007669"/>
    <property type="project" value="InterPro"/>
</dbReference>
<keyword evidence="8 12" id="KW-1133">Transmembrane helix</keyword>
<name>A0A401WGG4_STREY</name>
<keyword evidence="4" id="KW-0597">Phosphoprotein</keyword>
<feature type="compositionally biased region" description="Basic and acidic residues" evidence="11">
    <location>
        <begin position="13"/>
        <end position="22"/>
    </location>
</feature>
<feature type="region of interest" description="Disordered" evidence="11">
    <location>
        <begin position="516"/>
        <end position="539"/>
    </location>
</feature>
<dbReference type="InterPro" id="IPR003660">
    <property type="entry name" value="HAMP_dom"/>
</dbReference>
<evidence type="ECO:0000259" key="14">
    <source>
        <dbReference type="PROSITE" id="PS50885"/>
    </source>
</evidence>
<dbReference type="PRINTS" id="PR00344">
    <property type="entry name" value="BCTRLSENSOR"/>
</dbReference>
<dbReference type="InterPro" id="IPR003661">
    <property type="entry name" value="HisK_dim/P_dom"/>
</dbReference>
<dbReference type="SMART" id="SM00388">
    <property type="entry name" value="HisKA"/>
    <property type="match status" value="1"/>
</dbReference>
<keyword evidence="10 12" id="KW-0472">Membrane</keyword>
<keyword evidence="5" id="KW-0808">Transferase</keyword>
<keyword evidence="9" id="KW-0902">Two-component regulatory system</keyword>
<dbReference type="SUPFAM" id="SSF55874">
    <property type="entry name" value="ATPase domain of HSP90 chaperone/DNA topoisomerase II/histidine kinase"/>
    <property type="match status" value="1"/>
</dbReference>
<evidence type="ECO:0000256" key="4">
    <source>
        <dbReference type="ARBA" id="ARBA00022553"/>
    </source>
</evidence>
<protein>
    <recommendedName>
        <fullName evidence="3">histidine kinase</fullName>
        <ecNumber evidence="3">2.7.13.3</ecNumber>
    </recommendedName>
</protein>
<dbReference type="PANTHER" id="PTHR45436:SF5">
    <property type="entry name" value="SENSOR HISTIDINE KINASE TRCS"/>
    <property type="match status" value="1"/>
</dbReference>
<evidence type="ECO:0000256" key="3">
    <source>
        <dbReference type="ARBA" id="ARBA00012438"/>
    </source>
</evidence>
<feature type="region of interest" description="Disordered" evidence="11">
    <location>
        <begin position="1"/>
        <end position="34"/>
    </location>
</feature>
<keyword evidence="16" id="KW-1185">Reference proteome</keyword>
<evidence type="ECO:0000256" key="10">
    <source>
        <dbReference type="ARBA" id="ARBA00023136"/>
    </source>
</evidence>
<proteinExistence type="predicted"/>
<dbReference type="InterPro" id="IPR005467">
    <property type="entry name" value="His_kinase_dom"/>
</dbReference>
<dbReference type="InterPro" id="IPR036890">
    <property type="entry name" value="HATPase_C_sf"/>
</dbReference>